<dbReference type="SUPFAM" id="SSF55103">
    <property type="entry name" value="FAD-linked oxidases, C-terminal domain"/>
    <property type="match status" value="1"/>
</dbReference>
<feature type="domain" description="FAD-binding PCMH-type" evidence="9">
    <location>
        <begin position="1"/>
        <end position="193"/>
    </location>
</feature>
<accession>A0ABS5TJB8</accession>
<dbReference type="Gene3D" id="3.30.465.10">
    <property type="match status" value="1"/>
</dbReference>
<dbReference type="InterPro" id="IPR016169">
    <property type="entry name" value="FAD-bd_PCMH_sub2"/>
</dbReference>
<dbReference type="EMBL" id="JAHBAY010000008">
    <property type="protein sequence ID" value="MBT0771171.1"/>
    <property type="molecule type" value="Genomic_DNA"/>
</dbReference>
<reference evidence="10 11" key="1">
    <citation type="submission" date="2021-05" db="EMBL/GenBank/DDBJ databases">
        <title>Kineosporia and Streptomyces sp. nov. two new marine actinobacteria isolated from Coral.</title>
        <authorList>
            <person name="Buangrab K."/>
            <person name="Sutthacheep M."/>
            <person name="Yeemin T."/>
            <person name="Harunari E."/>
            <person name="Igarashi Y."/>
            <person name="Kanchanasin P."/>
            <person name="Tanasupawat S."/>
            <person name="Phongsopitanun W."/>
        </authorList>
    </citation>
    <scope>NUCLEOTIDE SEQUENCE [LARGE SCALE GENOMIC DNA]</scope>
    <source>
        <strain evidence="10 11">J2-2</strain>
    </source>
</reference>
<dbReference type="InterPro" id="IPR006094">
    <property type="entry name" value="Oxid_FAD_bind_N"/>
</dbReference>
<dbReference type="PANTHER" id="PTHR10801">
    <property type="entry name" value="24-DEHYDROCHOLESTEROL REDUCTASE"/>
    <property type="match status" value="1"/>
</dbReference>
<gene>
    <name evidence="10" type="ORF">KIH74_19680</name>
</gene>
<dbReference type="Pfam" id="PF01565">
    <property type="entry name" value="FAD_binding_4"/>
    <property type="match status" value="1"/>
</dbReference>
<evidence type="ECO:0000256" key="6">
    <source>
        <dbReference type="ARBA" id="ARBA00022989"/>
    </source>
</evidence>
<dbReference type="EC" id="1.3.1.72" evidence="2"/>
<proteinExistence type="predicted"/>
<comment type="subcellular location">
    <subcellularLocation>
        <location evidence="1">Membrane</location>
        <topology evidence="1">Single-pass membrane protein</topology>
    </subcellularLocation>
</comment>
<evidence type="ECO:0000256" key="1">
    <source>
        <dbReference type="ARBA" id="ARBA00004167"/>
    </source>
</evidence>
<sequence>MTSIQTTVTPVLSTSSVAPVVSLVRGAQAHRTAVDRLLASYRAIPAGQRVRLAKRTSNLFRSRSEGTTTGLDVTGLDGVISIDTTARTADVQAMCTYETLVATTLPYGLMPLVVPQLKTITLGGAVTGLGIESTSFRNGLPHESVLEMDILTGDGEVVTARPEGEHADLFRGFPNSYGTLGYATRLRIELEPVHPAVALRHVRFDDLDRLAEAIDTISTTRQWEDGDVDFLDGVVFSASEAYLTLGSWTDDLSDLSDYTGQATFYRSIQQRSTDKLTIHDYLWRWDTDWFWCSKAFGAQNPRVRRYWPARYRRSDVFHKLVGLETKYGFVAKLDEWRGKPGRERVIQDVELPVSRTPEFLRWYLDHVPMTPLWLCPLRLRDSGPAGSPAAGSQPWSLYPLRAGETYVNAGFWGTVAIEPGHADGDKNREIEDAVGGFGGHKSLYSDAYYDEETFWAAYGGQNYPALKQRYDSGDRLLDLYAKAVGRR</sequence>
<name>A0ABS5TJB8_9ACTN</name>
<keyword evidence="7" id="KW-0560">Oxidoreductase</keyword>
<dbReference type="PROSITE" id="PS51387">
    <property type="entry name" value="FAD_PCMH"/>
    <property type="match status" value="1"/>
</dbReference>
<dbReference type="InterPro" id="IPR016166">
    <property type="entry name" value="FAD-bd_PCMH"/>
</dbReference>
<dbReference type="Proteomes" id="UP001197247">
    <property type="component" value="Unassembled WGS sequence"/>
</dbReference>
<evidence type="ECO:0000256" key="8">
    <source>
        <dbReference type="ARBA" id="ARBA00023136"/>
    </source>
</evidence>
<evidence type="ECO:0000256" key="7">
    <source>
        <dbReference type="ARBA" id="ARBA00023002"/>
    </source>
</evidence>
<evidence type="ECO:0000313" key="10">
    <source>
        <dbReference type="EMBL" id="MBT0771171.1"/>
    </source>
</evidence>
<protein>
    <recommendedName>
        <fullName evidence="2">Delta(24)-sterol reductase</fullName>
        <ecNumber evidence="2">1.3.1.72</ecNumber>
    </recommendedName>
</protein>
<keyword evidence="8" id="KW-0472">Membrane</keyword>
<keyword evidence="6" id="KW-1133">Transmembrane helix</keyword>
<evidence type="ECO:0000313" key="11">
    <source>
        <dbReference type="Proteomes" id="UP001197247"/>
    </source>
</evidence>
<comment type="caution">
    <text evidence="10">The sequence shown here is derived from an EMBL/GenBank/DDBJ whole genome shotgun (WGS) entry which is preliminary data.</text>
</comment>
<evidence type="ECO:0000259" key="9">
    <source>
        <dbReference type="PROSITE" id="PS51387"/>
    </source>
</evidence>
<evidence type="ECO:0000256" key="4">
    <source>
        <dbReference type="ARBA" id="ARBA00022692"/>
    </source>
</evidence>
<dbReference type="InterPro" id="IPR036318">
    <property type="entry name" value="FAD-bd_PCMH-like_sf"/>
</dbReference>
<keyword evidence="11" id="KW-1185">Reference proteome</keyword>
<keyword evidence="3" id="KW-0285">Flavoprotein</keyword>
<dbReference type="RefSeq" id="WP_214157470.1">
    <property type="nucleotide sequence ID" value="NZ_JAHBAY010000008.1"/>
</dbReference>
<organism evidence="10 11">
    <name type="scientific">Kineosporia corallincola</name>
    <dbReference type="NCBI Taxonomy" id="2835133"/>
    <lineage>
        <taxon>Bacteria</taxon>
        <taxon>Bacillati</taxon>
        <taxon>Actinomycetota</taxon>
        <taxon>Actinomycetes</taxon>
        <taxon>Kineosporiales</taxon>
        <taxon>Kineosporiaceae</taxon>
        <taxon>Kineosporia</taxon>
    </lineage>
</organism>
<keyword evidence="4" id="KW-0812">Transmembrane</keyword>
<evidence type="ECO:0000256" key="2">
    <source>
        <dbReference type="ARBA" id="ARBA00012405"/>
    </source>
</evidence>
<evidence type="ECO:0000256" key="3">
    <source>
        <dbReference type="ARBA" id="ARBA00022630"/>
    </source>
</evidence>
<dbReference type="InterPro" id="IPR016164">
    <property type="entry name" value="FAD-linked_Oxase-like_C"/>
</dbReference>
<dbReference type="SUPFAM" id="SSF56176">
    <property type="entry name" value="FAD-binding/transporter-associated domain-like"/>
    <property type="match status" value="1"/>
</dbReference>
<dbReference type="PANTHER" id="PTHR10801:SF0">
    <property type="entry name" value="DELTA(24)-STEROL REDUCTASE"/>
    <property type="match status" value="1"/>
</dbReference>
<keyword evidence="5" id="KW-0274">FAD</keyword>
<dbReference type="InterPro" id="IPR040165">
    <property type="entry name" value="Diminuto-like"/>
</dbReference>
<evidence type="ECO:0000256" key="5">
    <source>
        <dbReference type="ARBA" id="ARBA00022827"/>
    </source>
</evidence>